<dbReference type="InterPro" id="IPR011004">
    <property type="entry name" value="Trimer_LpxA-like_sf"/>
</dbReference>
<dbReference type="InterPro" id="IPR042122">
    <property type="entry name" value="Ser_AcTrfase_N_sf"/>
</dbReference>
<evidence type="ECO:0000256" key="1">
    <source>
        <dbReference type="ARBA" id="ARBA00004876"/>
    </source>
</evidence>
<evidence type="ECO:0000256" key="8">
    <source>
        <dbReference type="ARBA" id="ARBA00023315"/>
    </source>
</evidence>
<dbReference type="InterPro" id="IPR005881">
    <property type="entry name" value="Ser_O-AcTrfase"/>
</dbReference>
<proteinExistence type="inferred from homology"/>
<dbReference type="PROSITE" id="PS00101">
    <property type="entry name" value="HEXAPEP_TRANSFERASES"/>
    <property type="match status" value="1"/>
</dbReference>
<reference evidence="12" key="1">
    <citation type="journal article" date="2019" name="Int. J. Syst. Evol. Microbiol.">
        <title>The Global Catalogue of Microorganisms (GCM) 10K type strain sequencing project: providing services to taxonomists for standard genome sequencing and annotation.</title>
        <authorList>
            <consortium name="The Broad Institute Genomics Platform"/>
            <consortium name="The Broad Institute Genome Sequencing Center for Infectious Disease"/>
            <person name="Wu L."/>
            <person name="Ma J."/>
        </authorList>
    </citation>
    <scope>NUCLEOTIDE SEQUENCE [LARGE SCALE GENOMIC DNA]</scope>
    <source>
        <strain evidence="12">KCTC 32239</strain>
    </source>
</reference>
<dbReference type="Pfam" id="PF00132">
    <property type="entry name" value="Hexapep"/>
    <property type="match status" value="1"/>
</dbReference>
<dbReference type="CDD" id="cd03354">
    <property type="entry name" value="LbH_SAT"/>
    <property type="match status" value="1"/>
</dbReference>
<dbReference type="InterPro" id="IPR053376">
    <property type="entry name" value="Serine_acetyltransferase"/>
</dbReference>
<evidence type="ECO:0000256" key="9">
    <source>
        <dbReference type="ARBA" id="ARBA00049486"/>
    </source>
</evidence>
<comment type="pathway">
    <text evidence="1">Amino-acid biosynthesis; L-cysteine biosynthesis; L-cysteine from L-serine: step 1/2.</text>
</comment>
<dbReference type="InterPro" id="IPR018357">
    <property type="entry name" value="Hexapep_transf_CS"/>
</dbReference>
<keyword evidence="8" id="KW-0012">Acyltransferase</keyword>
<evidence type="ECO:0000259" key="10">
    <source>
        <dbReference type="SMART" id="SM00971"/>
    </source>
</evidence>
<evidence type="ECO:0000256" key="4">
    <source>
        <dbReference type="ARBA" id="ARBA00018522"/>
    </source>
</evidence>
<organism evidence="11 12">
    <name type="scientific">Cellvibrio zantedeschiae</name>
    <dbReference type="NCBI Taxonomy" id="1237077"/>
    <lineage>
        <taxon>Bacteria</taxon>
        <taxon>Pseudomonadati</taxon>
        <taxon>Pseudomonadota</taxon>
        <taxon>Gammaproteobacteria</taxon>
        <taxon>Cellvibrionales</taxon>
        <taxon>Cellvibrionaceae</taxon>
        <taxon>Cellvibrio</taxon>
    </lineage>
</organism>
<gene>
    <name evidence="11" type="primary">cysE</name>
    <name evidence="11" type="ORF">GCM10011613_26500</name>
</gene>
<dbReference type="Pfam" id="PF06426">
    <property type="entry name" value="SATase_N"/>
    <property type="match status" value="1"/>
</dbReference>
<comment type="catalytic activity">
    <reaction evidence="9">
        <text>L-serine + acetyl-CoA = O-acetyl-L-serine + CoA</text>
        <dbReference type="Rhea" id="RHEA:24560"/>
        <dbReference type="ChEBI" id="CHEBI:33384"/>
        <dbReference type="ChEBI" id="CHEBI:57287"/>
        <dbReference type="ChEBI" id="CHEBI:57288"/>
        <dbReference type="ChEBI" id="CHEBI:58340"/>
        <dbReference type="EC" id="2.3.1.30"/>
    </reaction>
</comment>
<evidence type="ECO:0000256" key="2">
    <source>
        <dbReference type="ARBA" id="ARBA00007274"/>
    </source>
</evidence>
<evidence type="ECO:0000256" key="3">
    <source>
        <dbReference type="ARBA" id="ARBA00013266"/>
    </source>
</evidence>
<evidence type="ECO:0000256" key="6">
    <source>
        <dbReference type="ARBA" id="ARBA00022679"/>
    </source>
</evidence>
<accession>A0ABQ3B559</accession>
<dbReference type="Proteomes" id="UP000619761">
    <property type="component" value="Unassembled WGS sequence"/>
</dbReference>
<dbReference type="PANTHER" id="PTHR42811">
    <property type="entry name" value="SERINE ACETYLTRANSFERASE"/>
    <property type="match status" value="1"/>
</dbReference>
<evidence type="ECO:0000313" key="11">
    <source>
        <dbReference type="EMBL" id="GGY80172.1"/>
    </source>
</evidence>
<keyword evidence="12" id="KW-1185">Reference proteome</keyword>
<sequence length="270" mass="29101">MANSTASNSTTSNIDVWNIIRTEAESASQQEPVLASFYHAAILNHSNFQAAISFHLANKLDSQAMPALMIREIFVEAMNADPTIEIAMRADICAHRERDPACSTYSMPLLFFKGYQALQTQRISHWLWLQGRECLALFLQNQISQQFDVDIHPGAKIGKGIMVDHATGVVMGETVVMEDNVSLLHGVTLGGSGCTKGLRHPIIRRGVLIGVGAKILGHIEVGEGAKIGAGSLVLEPVAPHTTVAGVPAKVVGRPVVAEPALNMDHRLVDD</sequence>
<name>A0ABQ3B559_9GAMM</name>
<keyword evidence="5" id="KW-0028">Amino-acid biosynthesis</keyword>
<comment type="similarity">
    <text evidence="2">Belongs to the transferase hexapeptide repeat family.</text>
</comment>
<dbReference type="Gene3D" id="2.160.10.10">
    <property type="entry name" value="Hexapeptide repeat proteins"/>
    <property type="match status" value="1"/>
</dbReference>
<dbReference type="NCBIfam" id="TIGR01172">
    <property type="entry name" value="cysE"/>
    <property type="match status" value="1"/>
</dbReference>
<dbReference type="InterPro" id="IPR001451">
    <property type="entry name" value="Hexapep"/>
</dbReference>
<dbReference type="EMBL" id="BMYZ01000002">
    <property type="protein sequence ID" value="GGY80172.1"/>
    <property type="molecule type" value="Genomic_DNA"/>
</dbReference>
<dbReference type="InterPro" id="IPR010493">
    <property type="entry name" value="Ser_AcTrfase_N"/>
</dbReference>
<keyword evidence="6" id="KW-0808">Transferase</keyword>
<keyword evidence="7" id="KW-0677">Repeat</keyword>
<dbReference type="NCBIfam" id="NF041874">
    <property type="entry name" value="EPS_EpsC"/>
    <property type="match status" value="1"/>
</dbReference>
<dbReference type="SMART" id="SM00971">
    <property type="entry name" value="SATase_N"/>
    <property type="match status" value="1"/>
</dbReference>
<evidence type="ECO:0000256" key="5">
    <source>
        <dbReference type="ARBA" id="ARBA00022605"/>
    </source>
</evidence>
<feature type="domain" description="Serine acetyltransferase N-terminal" evidence="10">
    <location>
        <begin position="16"/>
        <end position="120"/>
    </location>
</feature>
<dbReference type="Gene3D" id="1.10.3130.10">
    <property type="entry name" value="serine acetyltransferase, domain 1"/>
    <property type="match status" value="1"/>
</dbReference>
<dbReference type="EC" id="2.3.1.30" evidence="3"/>
<dbReference type="InterPro" id="IPR045304">
    <property type="entry name" value="LbH_SAT"/>
</dbReference>
<evidence type="ECO:0000313" key="12">
    <source>
        <dbReference type="Proteomes" id="UP000619761"/>
    </source>
</evidence>
<evidence type="ECO:0000256" key="7">
    <source>
        <dbReference type="ARBA" id="ARBA00022737"/>
    </source>
</evidence>
<protein>
    <recommendedName>
        <fullName evidence="4">Serine acetyltransferase</fullName>
        <ecNumber evidence="3">2.3.1.30</ecNumber>
    </recommendedName>
</protein>
<dbReference type="SUPFAM" id="SSF51161">
    <property type="entry name" value="Trimeric LpxA-like enzymes"/>
    <property type="match status" value="1"/>
</dbReference>
<comment type="caution">
    <text evidence="11">The sequence shown here is derived from an EMBL/GenBank/DDBJ whole genome shotgun (WGS) entry which is preliminary data.</text>
</comment>